<dbReference type="AlphaFoldDB" id="D1FQ71"/>
<organism evidence="4">
    <name type="scientific">Simulium nigrimanum</name>
    <name type="common">Black fly</name>
    <dbReference type="NCBI Taxonomy" id="683695"/>
    <lineage>
        <taxon>Eukaryota</taxon>
        <taxon>Metazoa</taxon>
        <taxon>Ecdysozoa</taxon>
        <taxon>Arthropoda</taxon>
        <taxon>Hexapoda</taxon>
        <taxon>Insecta</taxon>
        <taxon>Pterygota</taxon>
        <taxon>Neoptera</taxon>
        <taxon>Endopterygota</taxon>
        <taxon>Diptera</taxon>
        <taxon>Nematocera</taxon>
        <taxon>Chironomoidea</taxon>
        <taxon>Simuliidae</taxon>
        <taxon>Simulium</taxon>
    </lineage>
</organism>
<feature type="region of interest" description="Disordered" evidence="2">
    <location>
        <begin position="118"/>
        <end position="260"/>
    </location>
</feature>
<keyword evidence="1" id="KW-0597">Phosphoprotein</keyword>
<protein>
    <submittedName>
        <fullName evidence="4">Hypothetical conserved protein</fullName>
    </submittedName>
</protein>
<feature type="compositionally biased region" description="Low complexity" evidence="2">
    <location>
        <begin position="140"/>
        <end position="161"/>
    </location>
</feature>
<evidence type="ECO:0000256" key="1">
    <source>
        <dbReference type="ARBA" id="ARBA00022553"/>
    </source>
</evidence>
<dbReference type="InterPro" id="IPR009738">
    <property type="entry name" value="BAT2_N"/>
</dbReference>
<sequence>MSTLGGSKGERNAKPKYTALDINSLYKISRGESLEPSTQKSQVPRKHGMQSLGKVPTARRPPANLPSLKAETSTPSDQTRAGATETATTTNSQLQTSTYTTSATATTATTKTLNNSQQHLANNNNNNTNNNNNHHHHPQQHQQHQQQQQSYSSNHYQINTNSGGGLQGGQQQQQLNSSGSSSQSWSAVTTGGGQEQVGQPPLYQSPQFQHEFPSLDGTVTSGMSSKTQDSHQKFGNDGMDFGATNGWLPFGRTHQQQQQQ</sequence>
<accession>D1FQ71</accession>
<feature type="non-terminal residue" evidence="4">
    <location>
        <position position="260"/>
    </location>
</feature>
<reference evidence="4" key="1">
    <citation type="submission" date="2009-10" db="EMBL/GenBank/DDBJ databases">
        <title>An Insight into the Sialotranscriptome of Simulium nigrimanum, a Black Fly Associated with Fogo Selvagem in South America.</title>
        <authorList>
            <person name="Ribeiro J.M.C."/>
            <person name="Valenzuela J.G."/>
            <person name="Pham V.M."/>
            <person name="Kleeman L."/>
            <person name="Barbian K.D."/>
            <person name="Favreau A.J."/>
            <person name="Aoki V."/>
            <person name="Hans-Filho G."/>
            <person name="Rivitti E.A."/>
            <person name="Diaz L.A."/>
        </authorList>
    </citation>
    <scope>NUCLEOTIDE SEQUENCE</scope>
    <source>
        <tissue evidence="4">Salivary glands</tissue>
    </source>
</reference>
<feature type="compositionally biased region" description="Low complexity" evidence="2">
    <location>
        <begin position="169"/>
        <end position="184"/>
    </location>
</feature>
<feature type="compositionally biased region" description="Low complexity" evidence="2">
    <location>
        <begin position="118"/>
        <end position="132"/>
    </location>
</feature>
<dbReference type="InterPro" id="IPR033184">
    <property type="entry name" value="PRRC2"/>
</dbReference>
<feature type="compositionally biased region" description="Polar residues" evidence="2">
    <location>
        <begin position="217"/>
        <end position="227"/>
    </location>
</feature>
<dbReference type="EMBL" id="EZ419971">
    <property type="protein sequence ID" value="ACZ28326.1"/>
    <property type="molecule type" value="mRNA"/>
</dbReference>
<proteinExistence type="evidence at transcript level"/>
<dbReference type="GO" id="GO:0030154">
    <property type="term" value="P:cell differentiation"/>
    <property type="evidence" value="ECO:0007669"/>
    <property type="project" value="TreeGrafter"/>
</dbReference>
<evidence type="ECO:0000313" key="4">
    <source>
        <dbReference type="EMBL" id="ACZ28326.1"/>
    </source>
</evidence>
<name>D1FQ71_SIMNI</name>
<feature type="region of interest" description="Disordered" evidence="2">
    <location>
        <begin position="30"/>
        <end position="103"/>
    </location>
</feature>
<dbReference type="Pfam" id="PF07001">
    <property type="entry name" value="BAT2_N"/>
    <property type="match status" value="1"/>
</dbReference>
<evidence type="ECO:0000256" key="2">
    <source>
        <dbReference type="SAM" id="MobiDB-lite"/>
    </source>
</evidence>
<dbReference type="PANTHER" id="PTHR14038:SF0">
    <property type="entry name" value="LP18708P"/>
    <property type="match status" value="1"/>
</dbReference>
<evidence type="ECO:0000259" key="3">
    <source>
        <dbReference type="Pfam" id="PF07001"/>
    </source>
</evidence>
<feature type="compositionally biased region" description="Low complexity" evidence="2">
    <location>
        <begin position="78"/>
        <end position="103"/>
    </location>
</feature>
<dbReference type="PANTHER" id="PTHR14038">
    <property type="entry name" value="BAT2 HLA-B-ASSOCIATED TRANSCRIPT 2"/>
    <property type="match status" value="1"/>
</dbReference>
<feature type="domain" description="BAT2 N-terminal" evidence="3">
    <location>
        <begin position="1"/>
        <end position="124"/>
    </location>
</feature>